<organism evidence="6 7">
    <name type="scientific">Artemia franciscana</name>
    <name type="common">Brine shrimp</name>
    <name type="synonym">Artemia sanfranciscana</name>
    <dbReference type="NCBI Taxonomy" id="6661"/>
    <lineage>
        <taxon>Eukaryota</taxon>
        <taxon>Metazoa</taxon>
        <taxon>Ecdysozoa</taxon>
        <taxon>Arthropoda</taxon>
        <taxon>Crustacea</taxon>
        <taxon>Branchiopoda</taxon>
        <taxon>Anostraca</taxon>
        <taxon>Artemiidae</taxon>
        <taxon>Artemia</taxon>
    </lineage>
</organism>
<gene>
    <name evidence="6" type="ORF">QYM36_002530</name>
</gene>
<dbReference type="GO" id="GO:0034715">
    <property type="term" value="C:pICln-Sm protein complex"/>
    <property type="evidence" value="ECO:0007669"/>
    <property type="project" value="TreeGrafter"/>
</dbReference>
<evidence type="ECO:0000313" key="6">
    <source>
        <dbReference type="EMBL" id="KAK2722005.1"/>
    </source>
</evidence>
<dbReference type="GO" id="GO:0005829">
    <property type="term" value="C:cytosol"/>
    <property type="evidence" value="ECO:0007669"/>
    <property type="project" value="TreeGrafter"/>
</dbReference>
<reference evidence="6" key="1">
    <citation type="submission" date="2023-07" db="EMBL/GenBank/DDBJ databases">
        <title>Chromosome-level genome assembly of Artemia franciscana.</title>
        <authorList>
            <person name="Jo E."/>
        </authorList>
    </citation>
    <scope>NUCLEOTIDE SEQUENCE</scope>
    <source>
        <tissue evidence="6">Whole body</tissue>
    </source>
</reference>
<dbReference type="Proteomes" id="UP001187531">
    <property type="component" value="Unassembled WGS sequence"/>
</dbReference>
<keyword evidence="3" id="KW-0963">Cytoplasm</keyword>
<evidence type="ECO:0000256" key="2">
    <source>
        <dbReference type="ARBA" id="ARBA00004496"/>
    </source>
</evidence>
<comment type="caution">
    <text evidence="6">The sequence shown here is derived from an EMBL/GenBank/DDBJ whole genome shotgun (WGS) entry which is preliminary data.</text>
</comment>
<dbReference type="AlphaFoldDB" id="A0AA88I193"/>
<proteinExistence type="predicted"/>
<keyword evidence="7" id="KW-1185">Reference proteome</keyword>
<feature type="compositionally biased region" description="Acidic residues" evidence="5">
    <location>
        <begin position="167"/>
        <end position="176"/>
    </location>
</feature>
<dbReference type="EMBL" id="JAVRJZ010000005">
    <property type="protein sequence ID" value="KAK2722005.1"/>
    <property type="molecule type" value="Genomic_DNA"/>
</dbReference>
<protein>
    <recommendedName>
        <fullName evidence="8">Methylosome subunit pICln</fullName>
    </recommendedName>
</protein>
<feature type="compositionally biased region" description="Acidic residues" evidence="5">
    <location>
        <begin position="141"/>
        <end position="151"/>
    </location>
</feature>
<keyword evidence="4" id="KW-0539">Nucleus</keyword>
<dbReference type="InterPro" id="IPR011993">
    <property type="entry name" value="PH-like_dom_sf"/>
</dbReference>
<comment type="subcellular location">
    <subcellularLocation>
        <location evidence="2">Cytoplasm</location>
    </subcellularLocation>
    <subcellularLocation>
        <location evidence="1">Nucleus</location>
    </subcellularLocation>
</comment>
<dbReference type="PANTHER" id="PTHR21399">
    <property type="entry name" value="CHLORIDE CONDUCTANCE REGULATORY PROTEIN ICLN"/>
    <property type="match status" value="1"/>
</dbReference>
<dbReference type="InterPro" id="IPR039924">
    <property type="entry name" value="ICln/Lot5/Saf5"/>
</dbReference>
<evidence type="ECO:0000313" key="7">
    <source>
        <dbReference type="Proteomes" id="UP001187531"/>
    </source>
</evidence>
<accession>A0AA88I193</accession>
<feature type="region of interest" description="Disordered" evidence="5">
    <location>
        <begin position="126"/>
        <end position="176"/>
    </location>
</feature>
<evidence type="ECO:0000256" key="3">
    <source>
        <dbReference type="ARBA" id="ARBA00022490"/>
    </source>
</evidence>
<evidence type="ECO:0000256" key="4">
    <source>
        <dbReference type="ARBA" id="ARBA00023242"/>
    </source>
</evidence>
<sequence>MPVLGSVHTPQEEGIKVKDGHTELVINETNYGAGTLIISEQAVFWIQNATNQGLTLNYANISLHGISRDPSSYPKPCLYLMIDEAHEIERSEDGDNEEYPPINEVRFVPSQPDRLEEMYKALSDCQLLHPDPDNSVSDFSCSEDDEGDQGEVDNVGGLAQNGQGERGEEDQFMDAD</sequence>
<name>A0AA88I193_ARTSF</name>
<dbReference type="GO" id="GO:0000387">
    <property type="term" value="P:spliceosomal snRNP assembly"/>
    <property type="evidence" value="ECO:0007669"/>
    <property type="project" value="TreeGrafter"/>
</dbReference>
<dbReference type="GO" id="GO:0005681">
    <property type="term" value="C:spliceosomal complex"/>
    <property type="evidence" value="ECO:0007669"/>
    <property type="project" value="TreeGrafter"/>
</dbReference>
<dbReference type="Pfam" id="PF03517">
    <property type="entry name" value="Voldacs"/>
    <property type="match status" value="1"/>
</dbReference>
<evidence type="ECO:0000256" key="1">
    <source>
        <dbReference type="ARBA" id="ARBA00004123"/>
    </source>
</evidence>
<evidence type="ECO:0000256" key="5">
    <source>
        <dbReference type="SAM" id="MobiDB-lite"/>
    </source>
</evidence>
<evidence type="ECO:0008006" key="8">
    <source>
        <dbReference type="Google" id="ProtNLM"/>
    </source>
</evidence>
<dbReference type="GO" id="GO:0045292">
    <property type="term" value="P:mRNA cis splicing, via spliceosome"/>
    <property type="evidence" value="ECO:0007669"/>
    <property type="project" value="TreeGrafter"/>
</dbReference>
<dbReference type="PANTHER" id="PTHR21399:SF0">
    <property type="entry name" value="METHYLOSOME SUBUNIT PICLN"/>
    <property type="match status" value="1"/>
</dbReference>
<dbReference type="Gene3D" id="2.30.29.30">
    <property type="entry name" value="Pleckstrin-homology domain (PH domain)/Phosphotyrosine-binding domain (PTB)"/>
    <property type="match status" value="1"/>
</dbReference>